<dbReference type="InterPro" id="IPR018637">
    <property type="entry name" value="DUF2059"/>
</dbReference>
<dbReference type="OrthoDB" id="5327699at2"/>
<organism evidence="3 4">
    <name type="scientific">Microvirga subterranea</name>
    <dbReference type="NCBI Taxonomy" id="186651"/>
    <lineage>
        <taxon>Bacteria</taxon>
        <taxon>Pseudomonadati</taxon>
        <taxon>Pseudomonadota</taxon>
        <taxon>Alphaproteobacteria</taxon>
        <taxon>Hyphomicrobiales</taxon>
        <taxon>Methylobacteriaceae</taxon>
        <taxon>Microvirga</taxon>
    </lineage>
</organism>
<evidence type="ECO:0000256" key="1">
    <source>
        <dbReference type="SAM" id="SignalP"/>
    </source>
</evidence>
<evidence type="ECO:0000313" key="3">
    <source>
        <dbReference type="EMBL" id="RDI58787.1"/>
    </source>
</evidence>
<sequence length="168" mass="18729">MIRSSSRLAATTFALFLLASPAFAQAQAQPSESHLAVAREVAIGSGMTRSFDAMTEPLLGQLQQMNVTRPEIQKDLDEVTAMLRPEVEQQKQKMIDSAARAFATRMSEAELKEVAAFYKTPAGKKYVELQPLLLDDIVRDLATWTQNVSEYIMIRARAEMGKRGHQLN</sequence>
<reference evidence="3 4" key="1">
    <citation type="submission" date="2018-07" db="EMBL/GenBank/DDBJ databases">
        <title>Genomic Encyclopedia of Type Strains, Phase IV (KMG-IV): sequencing the most valuable type-strain genomes for metagenomic binning, comparative biology and taxonomic classification.</title>
        <authorList>
            <person name="Goeker M."/>
        </authorList>
    </citation>
    <scope>NUCLEOTIDE SEQUENCE [LARGE SCALE GENOMIC DNA]</scope>
    <source>
        <strain evidence="3 4">DSM 14364</strain>
    </source>
</reference>
<dbReference type="AlphaFoldDB" id="A0A370HK43"/>
<comment type="caution">
    <text evidence="3">The sequence shown here is derived from an EMBL/GenBank/DDBJ whole genome shotgun (WGS) entry which is preliminary data.</text>
</comment>
<proteinExistence type="predicted"/>
<protein>
    <recommendedName>
        <fullName evidence="2">DUF2059 domain-containing protein</fullName>
    </recommendedName>
</protein>
<name>A0A370HK43_9HYPH</name>
<gene>
    <name evidence="3" type="ORF">DES45_105311</name>
</gene>
<accession>A0A370HK43</accession>
<feature type="signal peptide" evidence="1">
    <location>
        <begin position="1"/>
        <end position="24"/>
    </location>
</feature>
<feature type="domain" description="DUF2059" evidence="2">
    <location>
        <begin position="92"/>
        <end position="148"/>
    </location>
</feature>
<dbReference type="Pfam" id="PF09832">
    <property type="entry name" value="DUF2059"/>
    <property type="match status" value="1"/>
</dbReference>
<evidence type="ECO:0000259" key="2">
    <source>
        <dbReference type="Pfam" id="PF09832"/>
    </source>
</evidence>
<keyword evidence="1" id="KW-0732">Signal</keyword>
<dbReference type="Proteomes" id="UP000254925">
    <property type="component" value="Unassembled WGS sequence"/>
</dbReference>
<dbReference type="EMBL" id="QQBB01000005">
    <property type="protein sequence ID" value="RDI58787.1"/>
    <property type="molecule type" value="Genomic_DNA"/>
</dbReference>
<keyword evidence="4" id="KW-1185">Reference proteome</keyword>
<evidence type="ECO:0000313" key="4">
    <source>
        <dbReference type="Proteomes" id="UP000254925"/>
    </source>
</evidence>
<feature type="chain" id="PRO_5016811252" description="DUF2059 domain-containing protein" evidence="1">
    <location>
        <begin position="25"/>
        <end position="168"/>
    </location>
</feature>
<dbReference type="RefSeq" id="WP_114770778.1">
    <property type="nucleotide sequence ID" value="NZ_QQBB01000005.1"/>
</dbReference>